<sequence length="235" mass="26460">MNNFQPFQRQSKVFMVIMLYNLTTLNFAFNWSCQTSAFTGSGQKFTTVYQELIKPLPVDPFGTRITASICTIILNSHMIFNILYISFNLATTLWCTLFIIYRIFTVVRVRYEAGGRLRPYRHFIEVLVESSAIYAIPASLHLAFTLRDNLGVFYLDSTTNVTKGIAPTLFVGRAAAGHDSLQGSVVSSLHLRTSSRVRNETSIQENTMQSEVLENGIESQMETLVVCNEIDVDGT</sequence>
<dbReference type="AlphaFoldDB" id="A0A284QPC4"/>
<evidence type="ECO:0000256" key="1">
    <source>
        <dbReference type="SAM" id="Phobius"/>
    </source>
</evidence>
<feature type="transmembrane region" description="Helical" evidence="1">
    <location>
        <begin position="82"/>
        <end position="101"/>
    </location>
</feature>
<name>A0A284QPC4_ARMOS</name>
<protein>
    <submittedName>
        <fullName evidence="2">Uncharacterized protein</fullName>
    </submittedName>
</protein>
<feature type="transmembrane region" description="Helical" evidence="1">
    <location>
        <begin position="12"/>
        <end position="31"/>
    </location>
</feature>
<accession>A0A284QPC4</accession>
<organism evidence="2 3">
    <name type="scientific">Armillaria ostoyae</name>
    <name type="common">Armillaria root rot fungus</name>
    <dbReference type="NCBI Taxonomy" id="47428"/>
    <lineage>
        <taxon>Eukaryota</taxon>
        <taxon>Fungi</taxon>
        <taxon>Dikarya</taxon>
        <taxon>Basidiomycota</taxon>
        <taxon>Agaricomycotina</taxon>
        <taxon>Agaricomycetes</taxon>
        <taxon>Agaricomycetidae</taxon>
        <taxon>Agaricales</taxon>
        <taxon>Marasmiineae</taxon>
        <taxon>Physalacriaceae</taxon>
        <taxon>Armillaria</taxon>
    </lineage>
</organism>
<keyword evidence="1" id="KW-1133">Transmembrane helix</keyword>
<keyword evidence="1" id="KW-0472">Membrane</keyword>
<keyword evidence="3" id="KW-1185">Reference proteome</keyword>
<dbReference type="EMBL" id="FUEG01000001">
    <property type="protein sequence ID" value="SJK98312.1"/>
    <property type="molecule type" value="Genomic_DNA"/>
</dbReference>
<reference evidence="3" key="1">
    <citation type="journal article" date="2017" name="Nat. Ecol. Evol.">
        <title>Genome expansion and lineage-specific genetic innovations in the forest pathogenic fungi Armillaria.</title>
        <authorList>
            <person name="Sipos G."/>
            <person name="Prasanna A.N."/>
            <person name="Walter M.C."/>
            <person name="O'Connor E."/>
            <person name="Balint B."/>
            <person name="Krizsan K."/>
            <person name="Kiss B."/>
            <person name="Hess J."/>
            <person name="Varga T."/>
            <person name="Slot J."/>
            <person name="Riley R."/>
            <person name="Boka B."/>
            <person name="Rigling D."/>
            <person name="Barry K."/>
            <person name="Lee J."/>
            <person name="Mihaltcheva S."/>
            <person name="LaButti K."/>
            <person name="Lipzen A."/>
            <person name="Waldron R."/>
            <person name="Moloney N.M."/>
            <person name="Sperisen C."/>
            <person name="Kredics L."/>
            <person name="Vagvoelgyi C."/>
            <person name="Patrignani A."/>
            <person name="Fitzpatrick D."/>
            <person name="Nagy I."/>
            <person name="Doyle S."/>
            <person name="Anderson J.B."/>
            <person name="Grigoriev I.V."/>
            <person name="Gueldener U."/>
            <person name="Muensterkoetter M."/>
            <person name="Nagy L.G."/>
        </authorList>
    </citation>
    <scope>NUCLEOTIDE SEQUENCE [LARGE SCALE GENOMIC DNA]</scope>
    <source>
        <strain evidence="3">C18/9</strain>
    </source>
</reference>
<evidence type="ECO:0000313" key="3">
    <source>
        <dbReference type="Proteomes" id="UP000219338"/>
    </source>
</evidence>
<dbReference type="OMA" id="SHMIFNI"/>
<dbReference type="Proteomes" id="UP000219338">
    <property type="component" value="Unassembled WGS sequence"/>
</dbReference>
<proteinExistence type="predicted"/>
<evidence type="ECO:0000313" key="2">
    <source>
        <dbReference type="EMBL" id="SJK98312.1"/>
    </source>
</evidence>
<gene>
    <name evidence="2" type="ORF">ARMOST_01577</name>
</gene>
<keyword evidence="1" id="KW-0812">Transmembrane</keyword>